<reference evidence="3" key="1">
    <citation type="journal article" date="2015" name="Proc. Natl. Acad. Sci. U.S.A.">
        <title>Genome sequencing of adzuki bean (Vigna angularis) provides insight into high starch and low fat accumulation and domestication.</title>
        <authorList>
            <person name="Yang K."/>
            <person name="Tian Z."/>
            <person name="Chen C."/>
            <person name="Luo L."/>
            <person name="Zhao B."/>
            <person name="Wang Z."/>
            <person name="Yu L."/>
            <person name="Li Y."/>
            <person name="Sun Y."/>
            <person name="Li W."/>
            <person name="Chen Y."/>
            <person name="Li Y."/>
            <person name="Zhang Y."/>
            <person name="Ai D."/>
            <person name="Zhao J."/>
            <person name="Shang C."/>
            <person name="Ma Y."/>
            <person name="Wu B."/>
            <person name="Wang M."/>
            <person name="Gao L."/>
            <person name="Sun D."/>
            <person name="Zhang P."/>
            <person name="Guo F."/>
            <person name="Wang W."/>
            <person name="Li Y."/>
            <person name="Wang J."/>
            <person name="Varshney R.K."/>
            <person name="Wang J."/>
            <person name="Ling H.Q."/>
            <person name="Wan P."/>
        </authorList>
    </citation>
    <scope>NUCLEOTIDE SEQUENCE</scope>
    <source>
        <strain evidence="3">cv. Jingnong 6</strain>
    </source>
</reference>
<organism evidence="2 3">
    <name type="scientific">Phaseolus angularis</name>
    <name type="common">Azuki bean</name>
    <name type="synonym">Vigna angularis</name>
    <dbReference type="NCBI Taxonomy" id="3914"/>
    <lineage>
        <taxon>Eukaryota</taxon>
        <taxon>Viridiplantae</taxon>
        <taxon>Streptophyta</taxon>
        <taxon>Embryophyta</taxon>
        <taxon>Tracheophyta</taxon>
        <taxon>Spermatophyta</taxon>
        <taxon>Magnoliopsida</taxon>
        <taxon>eudicotyledons</taxon>
        <taxon>Gunneridae</taxon>
        <taxon>Pentapetalae</taxon>
        <taxon>rosids</taxon>
        <taxon>fabids</taxon>
        <taxon>Fabales</taxon>
        <taxon>Fabaceae</taxon>
        <taxon>Papilionoideae</taxon>
        <taxon>50 kb inversion clade</taxon>
        <taxon>NPAAA clade</taxon>
        <taxon>indigoferoid/millettioid clade</taxon>
        <taxon>Phaseoleae</taxon>
        <taxon>Vigna</taxon>
    </lineage>
</organism>
<feature type="region of interest" description="Disordered" evidence="1">
    <location>
        <begin position="1"/>
        <end position="56"/>
    </location>
</feature>
<feature type="compositionally biased region" description="Basic and acidic residues" evidence="1">
    <location>
        <begin position="41"/>
        <end position="56"/>
    </location>
</feature>
<protein>
    <submittedName>
        <fullName evidence="2">Uncharacterized protein</fullName>
    </submittedName>
</protein>
<name>A0A0L9V2G4_PHAAN</name>
<dbReference type="Gramene" id="KOM49136">
    <property type="protein sequence ID" value="KOM49136"/>
    <property type="gene ID" value="LR48_Vigan07g284000"/>
</dbReference>
<accession>A0A0L9V2G4</accession>
<sequence>MPASADPDHELNKPTSPQRCRQANLDDPPPLPQNANYHDPPPCRKDHATNDLSSAKERLTVTKNGLGLWYRWRNFSNLGTGEEELLTIWAEERKLTTFVSLEEHKGRVGGKGFGRRRIGLEGKVLDEAQGKAGGKMNCREGTT</sequence>
<evidence type="ECO:0000313" key="2">
    <source>
        <dbReference type="EMBL" id="KOM49136.1"/>
    </source>
</evidence>
<gene>
    <name evidence="2" type="ORF">LR48_Vigan07g284000</name>
</gene>
<dbReference type="Proteomes" id="UP000053144">
    <property type="component" value="Chromosome 7"/>
</dbReference>
<proteinExistence type="predicted"/>
<feature type="compositionally biased region" description="Basic and acidic residues" evidence="1">
    <location>
        <begin position="1"/>
        <end position="12"/>
    </location>
</feature>
<dbReference type="AlphaFoldDB" id="A0A0L9V2G4"/>
<evidence type="ECO:0000256" key="1">
    <source>
        <dbReference type="SAM" id="MobiDB-lite"/>
    </source>
</evidence>
<evidence type="ECO:0000313" key="3">
    <source>
        <dbReference type="Proteomes" id="UP000053144"/>
    </source>
</evidence>
<dbReference type="EMBL" id="CM003377">
    <property type="protein sequence ID" value="KOM49136.1"/>
    <property type="molecule type" value="Genomic_DNA"/>
</dbReference>